<dbReference type="EMBL" id="JACSPU010000001">
    <property type="protein sequence ID" value="MBD8014193.1"/>
    <property type="molecule type" value="Genomic_DNA"/>
</dbReference>
<comment type="similarity">
    <text evidence="1">Belongs to the DinB family.</text>
</comment>
<sequence>MYVTLTDFINEWQKEAELTQQVLEGLTDQSLEQKVYPEGRSLGRIAWHITTGIPDYLAHFGLEIEQVKNSETVPSSAKEIAETFKHLSQKASKALQEQWTDETLKQVQNAFGRQETNAQILMGFIKHLVHHRGQMTVLIRQAGLKPFGVYGPPKEDWIKLGVENSPL</sequence>
<organism evidence="3 4">
    <name type="scientific">Planococcus wigleyi</name>
    <dbReference type="NCBI Taxonomy" id="2762216"/>
    <lineage>
        <taxon>Bacteria</taxon>
        <taxon>Bacillati</taxon>
        <taxon>Bacillota</taxon>
        <taxon>Bacilli</taxon>
        <taxon>Bacillales</taxon>
        <taxon>Caryophanaceae</taxon>
        <taxon>Planococcus</taxon>
    </lineage>
</organism>
<accession>A0ABR8WAY2</accession>
<dbReference type="Pfam" id="PF05163">
    <property type="entry name" value="DinB"/>
    <property type="match status" value="1"/>
</dbReference>
<dbReference type="InterPro" id="IPR034660">
    <property type="entry name" value="DinB/YfiT-like"/>
</dbReference>
<dbReference type="Gene3D" id="1.20.120.450">
    <property type="entry name" value="dinb family like domain"/>
    <property type="match status" value="1"/>
</dbReference>
<dbReference type="SUPFAM" id="SSF109854">
    <property type="entry name" value="DinB/YfiT-like putative metalloenzymes"/>
    <property type="match status" value="1"/>
</dbReference>
<gene>
    <name evidence="3" type="ORF">H9630_05105</name>
</gene>
<comment type="caution">
    <text evidence="3">The sequence shown here is derived from an EMBL/GenBank/DDBJ whole genome shotgun (WGS) entry which is preliminary data.</text>
</comment>
<name>A0ABR8WAY2_9BACL</name>
<proteinExistence type="inferred from homology"/>
<evidence type="ECO:0000313" key="4">
    <source>
        <dbReference type="Proteomes" id="UP000658980"/>
    </source>
</evidence>
<evidence type="ECO:0000256" key="1">
    <source>
        <dbReference type="ARBA" id="ARBA00008635"/>
    </source>
</evidence>
<reference evidence="3 4" key="1">
    <citation type="submission" date="2020-08" db="EMBL/GenBank/DDBJ databases">
        <title>A Genomic Blueprint of the Chicken Gut Microbiome.</title>
        <authorList>
            <person name="Gilroy R."/>
            <person name="Ravi A."/>
            <person name="Getino M."/>
            <person name="Pursley I."/>
            <person name="Horton D.L."/>
            <person name="Alikhan N.-F."/>
            <person name="Baker D."/>
            <person name="Gharbi K."/>
            <person name="Hall N."/>
            <person name="Watson M."/>
            <person name="Adriaenssens E.M."/>
            <person name="Foster-Nyarko E."/>
            <person name="Jarju S."/>
            <person name="Secka A."/>
            <person name="Antonio M."/>
            <person name="Oren A."/>
            <person name="Chaudhuri R."/>
            <person name="La Ragione R.M."/>
            <person name="Hildebrand F."/>
            <person name="Pallen M.J."/>
        </authorList>
    </citation>
    <scope>NUCLEOTIDE SEQUENCE [LARGE SCALE GENOMIC DNA]</scope>
    <source>
        <strain evidence="3 4">Sa1BUA13</strain>
    </source>
</reference>
<dbReference type="InterPro" id="IPR007837">
    <property type="entry name" value="DinB"/>
</dbReference>
<evidence type="ECO:0000313" key="3">
    <source>
        <dbReference type="EMBL" id="MBD8014193.1"/>
    </source>
</evidence>
<keyword evidence="2" id="KW-0479">Metal-binding</keyword>
<keyword evidence="4" id="KW-1185">Reference proteome</keyword>
<evidence type="ECO:0000256" key="2">
    <source>
        <dbReference type="ARBA" id="ARBA00022723"/>
    </source>
</evidence>
<dbReference type="Proteomes" id="UP000658980">
    <property type="component" value="Unassembled WGS sequence"/>
</dbReference>
<protein>
    <submittedName>
        <fullName evidence="3">DinB family protein</fullName>
    </submittedName>
</protein>
<dbReference type="RefSeq" id="WP_191714379.1">
    <property type="nucleotide sequence ID" value="NZ_JACSPU010000001.1"/>
</dbReference>